<dbReference type="AlphaFoldDB" id="A0A562NPU8"/>
<keyword evidence="9 12" id="KW-0201">Cytochrome c-type biogenesis</keyword>
<dbReference type="GO" id="GO:0015886">
    <property type="term" value="P:heme transport"/>
    <property type="evidence" value="ECO:0007669"/>
    <property type="project" value="InterPro"/>
</dbReference>
<name>A0A562NPU8_9HYPH</name>
<evidence type="ECO:0000256" key="8">
    <source>
        <dbReference type="ARBA" id="ARBA00022692"/>
    </source>
</evidence>
<dbReference type="NCBIfam" id="TIGR03141">
    <property type="entry name" value="cytochro_ccmD"/>
    <property type="match status" value="1"/>
</dbReference>
<accession>A0A562NPU8</accession>
<dbReference type="InterPro" id="IPR007078">
    <property type="entry name" value="Haem_export_protD_CcmD"/>
</dbReference>
<protein>
    <recommendedName>
        <fullName evidence="4 12">Heme exporter protein D</fullName>
    </recommendedName>
</protein>
<keyword evidence="11 12" id="KW-0472">Membrane</keyword>
<evidence type="ECO:0000256" key="9">
    <source>
        <dbReference type="ARBA" id="ARBA00022748"/>
    </source>
</evidence>
<evidence type="ECO:0000313" key="14">
    <source>
        <dbReference type="Proteomes" id="UP000317122"/>
    </source>
</evidence>
<organism evidence="13 14">
    <name type="scientific">Mesorhizobium tianshanense</name>
    <dbReference type="NCBI Taxonomy" id="39844"/>
    <lineage>
        <taxon>Bacteria</taxon>
        <taxon>Pseudomonadati</taxon>
        <taxon>Pseudomonadota</taxon>
        <taxon>Alphaproteobacteria</taxon>
        <taxon>Hyphomicrobiales</taxon>
        <taxon>Phyllobacteriaceae</taxon>
        <taxon>Mesorhizobium</taxon>
    </lineage>
</organism>
<evidence type="ECO:0000256" key="10">
    <source>
        <dbReference type="ARBA" id="ARBA00022989"/>
    </source>
</evidence>
<keyword evidence="7 12" id="KW-0997">Cell inner membrane</keyword>
<evidence type="ECO:0000256" key="6">
    <source>
        <dbReference type="ARBA" id="ARBA00022475"/>
    </source>
</evidence>
<reference evidence="13 14" key="1">
    <citation type="journal article" date="2015" name="Stand. Genomic Sci.">
        <title>Genomic Encyclopedia of Bacterial and Archaeal Type Strains, Phase III: the genomes of soil and plant-associated and newly described type strains.</title>
        <authorList>
            <person name="Whitman W.B."/>
            <person name="Woyke T."/>
            <person name="Klenk H.P."/>
            <person name="Zhou Y."/>
            <person name="Lilburn T.G."/>
            <person name="Beck B.J."/>
            <person name="De Vos P."/>
            <person name="Vandamme P."/>
            <person name="Eisen J.A."/>
            <person name="Garrity G."/>
            <person name="Hugenholtz P."/>
            <person name="Kyrpides N.C."/>
        </authorList>
    </citation>
    <scope>NUCLEOTIDE SEQUENCE [LARGE SCALE GENOMIC DNA]</scope>
    <source>
        <strain evidence="13 14">CGMCC 1.2546</strain>
    </source>
</reference>
<evidence type="ECO:0000256" key="1">
    <source>
        <dbReference type="ARBA" id="ARBA00002442"/>
    </source>
</evidence>
<evidence type="ECO:0000313" key="13">
    <source>
        <dbReference type="EMBL" id="TWI34143.1"/>
    </source>
</evidence>
<dbReference type="Pfam" id="PF04995">
    <property type="entry name" value="CcmD"/>
    <property type="match status" value="1"/>
</dbReference>
<evidence type="ECO:0000256" key="5">
    <source>
        <dbReference type="ARBA" id="ARBA00022448"/>
    </source>
</evidence>
<proteinExistence type="inferred from homology"/>
<dbReference type="RefSeq" id="WP_145719694.1">
    <property type="nucleotide sequence ID" value="NZ_BSPF01000137.1"/>
</dbReference>
<evidence type="ECO:0000256" key="7">
    <source>
        <dbReference type="ARBA" id="ARBA00022519"/>
    </source>
</evidence>
<dbReference type="Proteomes" id="UP000317122">
    <property type="component" value="Unassembled WGS sequence"/>
</dbReference>
<evidence type="ECO:0000256" key="3">
    <source>
        <dbReference type="ARBA" id="ARBA00008741"/>
    </source>
</evidence>
<feature type="transmembrane region" description="Helical" evidence="12">
    <location>
        <begin position="6"/>
        <end position="28"/>
    </location>
</feature>
<dbReference type="GO" id="GO:0005886">
    <property type="term" value="C:plasma membrane"/>
    <property type="evidence" value="ECO:0007669"/>
    <property type="project" value="UniProtKB-SubCell"/>
</dbReference>
<evidence type="ECO:0000256" key="2">
    <source>
        <dbReference type="ARBA" id="ARBA00004377"/>
    </source>
</evidence>
<evidence type="ECO:0000256" key="4">
    <source>
        <dbReference type="ARBA" id="ARBA00016461"/>
    </source>
</evidence>
<keyword evidence="10 12" id="KW-1133">Transmembrane helix</keyword>
<keyword evidence="5 12" id="KW-0813">Transport</keyword>
<keyword evidence="6 12" id="KW-1003">Cell membrane</keyword>
<comment type="subcellular location">
    <subcellularLocation>
        <location evidence="2 12">Cell inner membrane</location>
        <topology evidence="2 12">Single-pass membrane protein</topology>
    </subcellularLocation>
</comment>
<evidence type="ECO:0000256" key="12">
    <source>
        <dbReference type="RuleBase" id="RU363101"/>
    </source>
</evidence>
<evidence type="ECO:0000256" key="11">
    <source>
        <dbReference type="ARBA" id="ARBA00023136"/>
    </source>
</evidence>
<sequence length="55" mass="6033">MSVHALYVMAAYAFTAVALAGLIGWILLDQRARRRDLAELEASGVRRRSDKAGKS</sequence>
<dbReference type="GO" id="GO:0017004">
    <property type="term" value="P:cytochrome complex assembly"/>
    <property type="evidence" value="ECO:0007669"/>
    <property type="project" value="UniProtKB-KW"/>
</dbReference>
<gene>
    <name evidence="13" type="ORF">IQ26_03616</name>
</gene>
<keyword evidence="8 12" id="KW-0812">Transmembrane</keyword>
<dbReference type="EMBL" id="VLKT01000022">
    <property type="protein sequence ID" value="TWI34143.1"/>
    <property type="molecule type" value="Genomic_DNA"/>
</dbReference>
<comment type="function">
    <text evidence="1 12">Required for the export of heme to the periplasm for the biogenesis of c-type cytochromes.</text>
</comment>
<comment type="caution">
    <text evidence="13">The sequence shown here is derived from an EMBL/GenBank/DDBJ whole genome shotgun (WGS) entry which is preliminary data.</text>
</comment>
<keyword evidence="14" id="KW-1185">Reference proteome</keyword>
<comment type="similarity">
    <text evidence="3 12">Belongs to the CcmD/CycX/HelD family.</text>
</comment>